<dbReference type="Proteomes" id="UP000398619">
    <property type="component" value="Unassembled WGS sequence"/>
</dbReference>
<dbReference type="AlphaFoldDB" id="A0A564UBE3"/>
<evidence type="ECO:0000256" key="1">
    <source>
        <dbReference type="SAM" id="Phobius"/>
    </source>
</evidence>
<feature type="transmembrane region" description="Helical" evidence="1">
    <location>
        <begin position="137"/>
        <end position="158"/>
    </location>
</feature>
<gene>
    <name evidence="2" type="ORF">DLSSTS7063_02334</name>
</gene>
<evidence type="ECO:0008006" key="4">
    <source>
        <dbReference type="Google" id="ProtNLM"/>
    </source>
</evidence>
<sequence length="263" mass="29418">MGKMIALIRVTFMTKIAYIKAFWFNIFGTAVSILIYYFLWKYVLSTTESLNGFSMREVTTYVILSRVLASQFSGGIDKEFSEWVYKGNIAVELLRPVSLFFSLWSKRLGEFFFFILFKGIPVTIIGMIILKGVAPCGVMGVMLFGISVLVSIMILFWIEIMVGLLSFFTLNSYGVSSAKSALLSILSGGIVPIVLFPERIADFLNYLPFAGMVSVPINIYLGKYAINQALEFIILQVAWGIILGIIALVFYRFSIKKVVVQGG</sequence>
<feature type="transmembrane region" description="Helical" evidence="1">
    <location>
        <begin position="21"/>
        <end position="40"/>
    </location>
</feature>
<protein>
    <recommendedName>
        <fullName evidence="4">ABC transporter permease</fullName>
    </recommendedName>
</protein>
<keyword evidence="1" id="KW-0472">Membrane</keyword>
<name>A0A564UBE3_9FIRM</name>
<feature type="transmembrane region" description="Helical" evidence="1">
    <location>
        <begin position="203"/>
        <end position="221"/>
    </location>
</feature>
<feature type="transmembrane region" description="Helical" evidence="1">
    <location>
        <begin position="233"/>
        <end position="251"/>
    </location>
</feature>
<accession>A0A564UBE3</accession>
<organism evidence="2 3">
    <name type="scientific">Dorea longicatena</name>
    <dbReference type="NCBI Taxonomy" id="88431"/>
    <lineage>
        <taxon>Bacteria</taxon>
        <taxon>Bacillati</taxon>
        <taxon>Bacillota</taxon>
        <taxon>Clostridia</taxon>
        <taxon>Lachnospirales</taxon>
        <taxon>Lachnospiraceae</taxon>
        <taxon>Dorea</taxon>
    </lineage>
</organism>
<feature type="transmembrane region" description="Helical" evidence="1">
    <location>
        <begin position="111"/>
        <end position="130"/>
    </location>
</feature>
<dbReference type="EMBL" id="CABHNM010000054">
    <property type="protein sequence ID" value="VUX16908.1"/>
    <property type="molecule type" value="Genomic_DNA"/>
</dbReference>
<feature type="transmembrane region" description="Helical" evidence="1">
    <location>
        <begin position="178"/>
        <end position="196"/>
    </location>
</feature>
<dbReference type="Pfam" id="PF06182">
    <property type="entry name" value="ABC2_membrane_6"/>
    <property type="match status" value="1"/>
</dbReference>
<dbReference type="InterPro" id="IPR010390">
    <property type="entry name" value="ABC-2_transporter-like"/>
</dbReference>
<dbReference type="RefSeq" id="WP_028088101.1">
    <property type="nucleotide sequence ID" value="NZ_CABHNM010000054.1"/>
</dbReference>
<keyword evidence="1" id="KW-0812">Transmembrane</keyword>
<evidence type="ECO:0000313" key="3">
    <source>
        <dbReference type="Proteomes" id="UP000398619"/>
    </source>
</evidence>
<reference evidence="2 3" key="1">
    <citation type="submission" date="2019-07" db="EMBL/GenBank/DDBJ databases">
        <authorList>
            <person name="Hibberd C M."/>
            <person name="Gehrig L. J."/>
            <person name="Chang H.-W."/>
            <person name="Venkatesh S."/>
        </authorList>
    </citation>
    <scope>NUCLEOTIDE SEQUENCE [LARGE SCALE GENOMIC DNA]</scope>
    <source>
        <strain evidence="2">Dorea_longicatena_SSTS_Bg7063</strain>
    </source>
</reference>
<evidence type="ECO:0000313" key="2">
    <source>
        <dbReference type="EMBL" id="VUX16908.1"/>
    </source>
</evidence>
<proteinExistence type="predicted"/>
<keyword evidence="1" id="KW-1133">Transmembrane helix</keyword>
<dbReference type="PANTHER" id="PTHR36832">
    <property type="entry name" value="SLR1174 PROTEIN-RELATED"/>
    <property type="match status" value="1"/>
</dbReference>
<dbReference type="PANTHER" id="PTHR36832:SF1">
    <property type="entry name" value="SLR1174 PROTEIN"/>
    <property type="match status" value="1"/>
</dbReference>